<protein>
    <submittedName>
        <fullName evidence="2">Uncharacterized protein</fullName>
    </submittedName>
</protein>
<evidence type="ECO:0000313" key="3">
    <source>
        <dbReference type="Proteomes" id="UP000481153"/>
    </source>
</evidence>
<organism evidence="2 3">
    <name type="scientific">Aphanomyces euteiches</name>
    <dbReference type="NCBI Taxonomy" id="100861"/>
    <lineage>
        <taxon>Eukaryota</taxon>
        <taxon>Sar</taxon>
        <taxon>Stramenopiles</taxon>
        <taxon>Oomycota</taxon>
        <taxon>Saprolegniomycetes</taxon>
        <taxon>Saprolegniales</taxon>
        <taxon>Verrucalvaceae</taxon>
        <taxon>Aphanomyces</taxon>
    </lineage>
</organism>
<gene>
    <name evidence="2" type="ORF">Ae201684_000260</name>
</gene>
<feature type="region of interest" description="Disordered" evidence="1">
    <location>
        <begin position="335"/>
        <end position="373"/>
    </location>
</feature>
<feature type="region of interest" description="Disordered" evidence="1">
    <location>
        <begin position="114"/>
        <end position="138"/>
    </location>
</feature>
<dbReference type="VEuPathDB" id="FungiDB:AeMF1_001076"/>
<proteinExistence type="predicted"/>
<comment type="caution">
    <text evidence="2">The sequence shown here is derived from an EMBL/GenBank/DDBJ whole genome shotgun (WGS) entry which is preliminary data.</text>
</comment>
<dbReference type="AlphaFoldDB" id="A0A6G0XXE9"/>
<evidence type="ECO:0000313" key="2">
    <source>
        <dbReference type="EMBL" id="KAF0745227.1"/>
    </source>
</evidence>
<accession>A0A6G0XXE9</accession>
<evidence type="ECO:0000256" key="1">
    <source>
        <dbReference type="SAM" id="MobiDB-lite"/>
    </source>
</evidence>
<sequence length="411" mass="46844">MPPHAWLHEASVRVVTKADLVLSRRAENLRVASTFGGDNKGTKAHGRRYVMSGVMHPRPQRDSNVDARTDHIAFQMDEQPSPTKTRTALRMARREANLQTLEYVYRLANNNQAAEIHGLPPPPAEKKKRSKGRTRSDVLQDRKQERLLMNKMFQELHEEQSNHPVDPAESWWKKEPGYVDDPSAMIAASHRVKMNRTLHEELKFDGSKTRTVTIQDVMEKHAKKTNFPEKITAMAYRPSTAGARIPQNVKWTDAIIKFSQDPNGKQDAVLMEKYDLRFKEPLGSSFTKDKIFHEDRIKGLPQVRPTQAVDPLAIDKSAKATKKLFVASTAKRRELDERKAERGMSAPPIRPERKPSLHATYHKQGKSSFEHDRIHQTVRASGFDQLDLDRLLRLDANASTVLAKKVHTENG</sequence>
<name>A0A6G0XXE9_9STRA</name>
<keyword evidence="3" id="KW-1185">Reference proteome</keyword>
<dbReference type="Proteomes" id="UP000481153">
    <property type="component" value="Unassembled WGS sequence"/>
</dbReference>
<dbReference type="EMBL" id="VJMJ01000002">
    <property type="protein sequence ID" value="KAF0745227.1"/>
    <property type="molecule type" value="Genomic_DNA"/>
</dbReference>
<reference evidence="2 3" key="1">
    <citation type="submission" date="2019-07" db="EMBL/GenBank/DDBJ databases">
        <title>Genomics analysis of Aphanomyces spp. identifies a new class of oomycete effector associated with host adaptation.</title>
        <authorList>
            <person name="Gaulin E."/>
        </authorList>
    </citation>
    <scope>NUCLEOTIDE SEQUENCE [LARGE SCALE GENOMIC DNA]</scope>
    <source>
        <strain evidence="2 3">ATCC 201684</strain>
    </source>
</reference>